<dbReference type="GO" id="GO:0004674">
    <property type="term" value="F:protein serine/threonine kinase activity"/>
    <property type="evidence" value="ECO:0007669"/>
    <property type="project" value="UniProtKB-KW"/>
</dbReference>
<keyword evidence="12" id="KW-0418">Kinase</keyword>
<dbReference type="FunFam" id="3.80.10.10:FF:000111">
    <property type="entry name" value="LRR receptor-like serine/threonine-protein kinase ERECTA"/>
    <property type="match status" value="1"/>
</dbReference>
<dbReference type="PANTHER" id="PTHR48063:SF98">
    <property type="entry name" value="LRR RECEPTOR-LIKE SERINE_THREONINE-PROTEIN KINASE FLS2"/>
    <property type="match status" value="1"/>
</dbReference>
<dbReference type="EMBL" id="PDCK01000044">
    <property type="protein sequence ID" value="PRQ25892.1"/>
    <property type="molecule type" value="Genomic_DNA"/>
</dbReference>
<comment type="caution">
    <text evidence="12">The sequence shown here is derived from an EMBL/GenBank/DDBJ whole genome shotgun (WGS) entry which is preliminary data.</text>
</comment>
<dbReference type="Gene3D" id="3.80.10.10">
    <property type="entry name" value="Ribonuclease Inhibitor"/>
    <property type="match status" value="1"/>
</dbReference>
<sequence length="232" mass="26222">MLVSKSKQNADHHVYDLELPMYATSNGRIGQPYNSLSFYPPAIYLGYNSIHGSIPIEIGQLDSLHQLGLDHNNFTGNIPGQISNLKDLFYLDLSVNHLSGEIPSTLTSLNFLSFINISYNNLEGQIPTGTQFQGFDVSAFEGNPELCGLPLPNECQALKGFDQDVDKEHQIPWFYVSAALGFIVGFWGVCGSLIFNKTWRYAYFRFLENVQDMFYVMMAVRITKMKRRLNAN</sequence>
<evidence type="ECO:0000256" key="4">
    <source>
        <dbReference type="ARBA" id="ARBA00022692"/>
    </source>
</evidence>
<keyword evidence="9" id="KW-0675">Receptor</keyword>
<dbReference type="EC" id="2.7.11.1" evidence="12"/>
<evidence type="ECO:0000256" key="6">
    <source>
        <dbReference type="ARBA" id="ARBA00022737"/>
    </source>
</evidence>
<keyword evidence="3" id="KW-0433">Leucine-rich repeat</keyword>
<keyword evidence="5" id="KW-0732">Signal</keyword>
<comment type="similarity">
    <text evidence="2">Belongs to the RLP family.</text>
</comment>
<evidence type="ECO:0000256" key="10">
    <source>
        <dbReference type="ARBA" id="ARBA00023180"/>
    </source>
</evidence>
<dbReference type="GO" id="GO:0016020">
    <property type="term" value="C:membrane"/>
    <property type="evidence" value="ECO:0007669"/>
    <property type="project" value="UniProtKB-SubCell"/>
</dbReference>
<dbReference type="OMA" id="RNIGDWI"/>
<comment type="subcellular location">
    <subcellularLocation>
        <location evidence="1">Membrane</location>
        <topology evidence="1">Single-pass type I membrane protein</topology>
    </subcellularLocation>
</comment>
<dbReference type="Gramene" id="PRQ25892">
    <property type="protein sequence ID" value="PRQ25892"/>
    <property type="gene ID" value="RchiOBHm_Chr6g0288561"/>
</dbReference>
<evidence type="ECO:0000313" key="13">
    <source>
        <dbReference type="Proteomes" id="UP000238479"/>
    </source>
</evidence>
<evidence type="ECO:0000256" key="7">
    <source>
        <dbReference type="ARBA" id="ARBA00022989"/>
    </source>
</evidence>
<protein>
    <submittedName>
        <fullName evidence="12">Putative non-specific serine/threonine protein kinase</fullName>
        <ecNumber evidence="12">2.7.11.1</ecNumber>
    </submittedName>
</protein>
<dbReference type="PANTHER" id="PTHR48063">
    <property type="entry name" value="LRR RECEPTOR-LIKE KINASE"/>
    <property type="match status" value="1"/>
</dbReference>
<keyword evidence="7 11" id="KW-1133">Transmembrane helix</keyword>
<dbReference type="STRING" id="74649.A0A2P6PVD9"/>
<evidence type="ECO:0000256" key="1">
    <source>
        <dbReference type="ARBA" id="ARBA00004479"/>
    </source>
</evidence>
<evidence type="ECO:0000313" key="12">
    <source>
        <dbReference type="EMBL" id="PRQ25892.1"/>
    </source>
</evidence>
<name>A0A2P6PVD9_ROSCH</name>
<gene>
    <name evidence="12" type="ORF">RchiOBHm_Chr6g0288561</name>
</gene>
<keyword evidence="6" id="KW-0677">Repeat</keyword>
<dbReference type="InterPro" id="IPR046956">
    <property type="entry name" value="RLP23-like"/>
</dbReference>
<evidence type="ECO:0000256" key="11">
    <source>
        <dbReference type="SAM" id="Phobius"/>
    </source>
</evidence>
<feature type="transmembrane region" description="Helical" evidence="11">
    <location>
        <begin position="173"/>
        <end position="195"/>
    </location>
</feature>
<keyword evidence="8 11" id="KW-0472">Membrane</keyword>
<keyword evidence="12" id="KW-0808">Transferase</keyword>
<keyword evidence="10" id="KW-0325">Glycoprotein</keyword>
<dbReference type="InterPro" id="IPR001611">
    <property type="entry name" value="Leu-rich_rpt"/>
</dbReference>
<keyword evidence="12" id="KW-0723">Serine/threonine-protein kinase</keyword>
<evidence type="ECO:0000256" key="9">
    <source>
        <dbReference type="ARBA" id="ARBA00023170"/>
    </source>
</evidence>
<dbReference type="SUPFAM" id="SSF52058">
    <property type="entry name" value="L domain-like"/>
    <property type="match status" value="1"/>
</dbReference>
<dbReference type="AlphaFoldDB" id="A0A2P6PVD9"/>
<organism evidence="12 13">
    <name type="scientific">Rosa chinensis</name>
    <name type="common">China rose</name>
    <dbReference type="NCBI Taxonomy" id="74649"/>
    <lineage>
        <taxon>Eukaryota</taxon>
        <taxon>Viridiplantae</taxon>
        <taxon>Streptophyta</taxon>
        <taxon>Embryophyta</taxon>
        <taxon>Tracheophyta</taxon>
        <taxon>Spermatophyta</taxon>
        <taxon>Magnoliopsida</taxon>
        <taxon>eudicotyledons</taxon>
        <taxon>Gunneridae</taxon>
        <taxon>Pentapetalae</taxon>
        <taxon>rosids</taxon>
        <taxon>fabids</taxon>
        <taxon>Rosales</taxon>
        <taxon>Rosaceae</taxon>
        <taxon>Rosoideae</taxon>
        <taxon>Rosoideae incertae sedis</taxon>
        <taxon>Rosa</taxon>
    </lineage>
</organism>
<keyword evidence="4 11" id="KW-0812">Transmembrane</keyword>
<dbReference type="Pfam" id="PF00560">
    <property type="entry name" value="LRR_1"/>
    <property type="match status" value="2"/>
</dbReference>
<reference evidence="12 13" key="1">
    <citation type="journal article" date="2018" name="Nat. Genet.">
        <title>The Rosa genome provides new insights in the design of modern roses.</title>
        <authorList>
            <person name="Bendahmane M."/>
        </authorList>
    </citation>
    <scope>NUCLEOTIDE SEQUENCE [LARGE SCALE GENOMIC DNA]</scope>
    <source>
        <strain evidence="13">cv. Old Blush</strain>
    </source>
</reference>
<evidence type="ECO:0000256" key="3">
    <source>
        <dbReference type="ARBA" id="ARBA00022614"/>
    </source>
</evidence>
<evidence type="ECO:0000256" key="8">
    <source>
        <dbReference type="ARBA" id="ARBA00023136"/>
    </source>
</evidence>
<dbReference type="Proteomes" id="UP000238479">
    <property type="component" value="Chromosome 6"/>
</dbReference>
<evidence type="ECO:0000256" key="5">
    <source>
        <dbReference type="ARBA" id="ARBA00022729"/>
    </source>
</evidence>
<keyword evidence="13" id="KW-1185">Reference proteome</keyword>
<proteinExistence type="inferred from homology"/>
<accession>A0A2P6PVD9</accession>
<dbReference type="InterPro" id="IPR032675">
    <property type="entry name" value="LRR_dom_sf"/>
</dbReference>
<evidence type="ECO:0000256" key="2">
    <source>
        <dbReference type="ARBA" id="ARBA00009592"/>
    </source>
</evidence>